<gene>
    <name evidence="1" type="ORF">PWB86_09775</name>
</gene>
<organism evidence="1 2">
    <name type="scientific">Pediococcus pentosaceus</name>
    <dbReference type="NCBI Taxonomy" id="1255"/>
    <lineage>
        <taxon>Bacteria</taxon>
        <taxon>Bacillati</taxon>
        <taxon>Bacillota</taxon>
        <taxon>Bacilli</taxon>
        <taxon>Lactobacillales</taxon>
        <taxon>Lactobacillaceae</taxon>
        <taxon>Pediococcus</taxon>
    </lineage>
</organism>
<evidence type="ECO:0000313" key="1">
    <source>
        <dbReference type="EMBL" id="WEA58288.1"/>
    </source>
</evidence>
<accession>A0ABD7X936</accession>
<protein>
    <submittedName>
        <fullName evidence="1">Helix-turn-helix domain-containing protein</fullName>
    </submittedName>
</protein>
<dbReference type="AlphaFoldDB" id="A0ABD7X936"/>
<proteinExistence type="predicted"/>
<geneLocation type="plasmid" evidence="1 2">
    <name>unnamed3</name>
</geneLocation>
<sequence length="411" mass="47008">MKWRKEWEEELVELRGKGYSYSTIAASLNSKFSCGVTADSVSSKYTRLRNQPKTKQVEYKEYVDGEFFVKEQPKAVSVQEHKILSNGNQSSTIIVAMNEKQQKDPDFLLEAHGFDHTKWLIKTATSNTWQQTPEKTVYQSKIVVAPKVEKFNPDKFLEVVKKNVETYELKDASIFASDDVLVIPLADMHFGVTKMKDVSSQLNQITTFIKDIGFKKVVIEQVGDLFHSSQMNKAITLNGTEINEIDMVQAVEDAKFFIDSIIESALNAGSEVHVMHTQGNHSGNLEYMFLLYLEARFPMIDVQKNIDYRTAYQLTEHVGIMLAHGDVAKKRLPMLFANEYKDIWSNSVYRELHTGHFHQEVVSDEGGVVKRQFGTPKKPDDYERKNGYTMANDKMQILIYGKDSLKEIITV</sequence>
<dbReference type="Proteomes" id="UP001214131">
    <property type="component" value="Plasmid unnamed3"/>
</dbReference>
<dbReference type="RefSeq" id="WP_275000735.1">
    <property type="nucleotide sequence ID" value="NZ_CP118742.1"/>
</dbReference>
<evidence type="ECO:0000313" key="2">
    <source>
        <dbReference type="Proteomes" id="UP001214131"/>
    </source>
</evidence>
<reference evidence="1 2" key="1">
    <citation type="submission" date="2023-02" db="EMBL/GenBank/DDBJ databases">
        <title>Comparative genomics and fermentation flavor characterization of five lactic acid bacteria reveal flavor biosynthesis metabolic pathways in fermented muskmelon puree.</title>
        <authorList>
            <person name="Yuan L."/>
            <person name="Li M."/>
            <person name="Xu X."/>
            <person name="Lao F."/>
            <person name="Wu J."/>
        </authorList>
    </citation>
    <scope>NUCLEOTIDE SEQUENCE [LARGE SCALE GENOMIC DNA]</scope>
    <source>
        <strain evidence="1 2">Ca-4</strain>
        <plasmid evidence="1 2">unnamed3</plasmid>
    </source>
</reference>
<dbReference type="EMBL" id="CP118742">
    <property type="protein sequence ID" value="WEA58288.1"/>
    <property type="molecule type" value="Genomic_DNA"/>
</dbReference>
<name>A0ABD7X936_PEDPE</name>
<keyword evidence="1" id="KW-0614">Plasmid</keyword>